<feature type="domain" description="Alpha-carbonic anhydrase" evidence="10">
    <location>
        <begin position="1"/>
        <end position="253"/>
    </location>
</feature>
<evidence type="ECO:0000256" key="5">
    <source>
        <dbReference type="ARBA" id="ARBA00022530"/>
    </source>
</evidence>
<name>A0A4E0REW7_FASHE</name>
<comment type="subcellular location">
    <subcellularLocation>
        <location evidence="2">Secreted</location>
        <location evidence="2">Extracellular space</location>
        <location evidence="2">Extracellular matrix</location>
    </subcellularLocation>
</comment>
<comment type="caution">
    <text evidence="11">The sequence shown here is derived from an EMBL/GenBank/DDBJ whole genome shotgun (WGS) entry which is preliminary data.</text>
</comment>
<evidence type="ECO:0000256" key="1">
    <source>
        <dbReference type="ARBA" id="ARBA00001947"/>
    </source>
</evidence>
<dbReference type="GO" id="GO:0005737">
    <property type="term" value="C:cytoplasm"/>
    <property type="evidence" value="ECO:0007669"/>
    <property type="project" value="TreeGrafter"/>
</dbReference>
<dbReference type="GO" id="GO:0008270">
    <property type="term" value="F:zinc ion binding"/>
    <property type="evidence" value="ECO:0007669"/>
    <property type="project" value="InterPro"/>
</dbReference>
<keyword evidence="7" id="KW-0862">Zinc</keyword>
<dbReference type="PANTHER" id="PTHR18952:SF141">
    <property type="entry name" value="CARBONIC ANHYDRASE"/>
    <property type="match status" value="1"/>
</dbReference>
<keyword evidence="8" id="KW-0456">Lyase</keyword>
<dbReference type="PANTHER" id="PTHR18952">
    <property type="entry name" value="CARBONIC ANHYDRASE"/>
    <property type="match status" value="1"/>
</dbReference>
<dbReference type="EMBL" id="JXXN02004843">
    <property type="protein sequence ID" value="THD20298.1"/>
    <property type="molecule type" value="Genomic_DNA"/>
</dbReference>
<evidence type="ECO:0000256" key="9">
    <source>
        <dbReference type="ARBA" id="ARBA00048348"/>
    </source>
</evidence>
<keyword evidence="6" id="KW-0479">Metal-binding</keyword>
<organism evidence="11 12">
    <name type="scientific">Fasciola hepatica</name>
    <name type="common">Liver fluke</name>
    <dbReference type="NCBI Taxonomy" id="6192"/>
    <lineage>
        <taxon>Eukaryota</taxon>
        <taxon>Metazoa</taxon>
        <taxon>Spiralia</taxon>
        <taxon>Lophotrochozoa</taxon>
        <taxon>Platyhelminthes</taxon>
        <taxon>Trematoda</taxon>
        <taxon>Digenea</taxon>
        <taxon>Plagiorchiida</taxon>
        <taxon>Echinostomata</taxon>
        <taxon>Echinostomatoidea</taxon>
        <taxon>Fasciolidae</taxon>
        <taxon>Fasciola</taxon>
    </lineage>
</organism>
<dbReference type="GO" id="GO:0004089">
    <property type="term" value="F:carbonate dehydratase activity"/>
    <property type="evidence" value="ECO:0007669"/>
    <property type="project" value="UniProtKB-EC"/>
</dbReference>
<dbReference type="SMART" id="SM01057">
    <property type="entry name" value="Carb_anhydrase"/>
    <property type="match status" value="1"/>
</dbReference>
<dbReference type="Gene3D" id="3.10.200.10">
    <property type="entry name" value="Alpha carbonic anhydrase"/>
    <property type="match status" value="1"/>
</dbReference>
<evidence type="ECO:0000256" key="7">
    <source>
        <dbReference type="ARBA" id="ARBA00022833"/>
    </source>
</evidence>
<accession>A0A4E0REW7</accession>
<comment type="similarity">
    <text evidence="3">Belongs to the alpha-carbonic anhydrase family.</text>
</comment>
<comment type="catalytic activity">
    <reaction evidence="9">
        <text>hydrogencarbonate + H(+) = CO2 + H2O</text>
        <dbReference type="Rhea" id="RHEA:10748"/>
        <dbReference type="ChEBI" id="CHEBI:15377"/>
        <dbReference type="ChEBI" id="CHEBI:15378"/>
        <dbReference type="ChEBI" id="CHEBI:16526"/>
        <dbReference type="ChEBI" id="CHEBI:17544"/>
        <dbReference type="EC" id="4.2.1.1"/>
    </reaction>
</comment>
<evidence type="ECO:0000256" key="6">
    <source>
        <dbReference type="ARBA" id="ARBA00022723"/>
    </source>
</evidence>
<dbReference type="CDD" id="cd00326">
    <property type="entry name" value="alpha_CA"/>
    <property type="match status" value="1"/>
</dbReference>
<dbReference type="SUPFAM" id="SSF51069">
    <property type="entry name" value="Carbonic anhydrase"/>
    <property type="match status" value="1"/>
</dbReference>
<evidence type="ECO:0000256" key="8">
    <source>
        <dbReference type="ARBA" id="ARBA00023239"/>
    </source>
</evidence>
<proteinExistence type="inferred from homology"/>
<evidence type="ECO:0000313" key="11">
    <source>
        <dbReference type="EMBL" id="THD20298.1"/>
    </source>
</evidence>
<comment type="cofactor">
    <cofactor evidence="1">
        <name>Zn(2+)</name>
        <dbReference type="ChEBI" id="CHEBI:29105"/>
    </cofactor>
</comment>
<evidence type="ECO:0000256" key="2">
    <source>
        <dbReference type="ARBA" id="ARBA00004498"/>
    </source>
</evidence>
<evidence type="ECO:0000259" key="10">
    <source>
        <dbReference type="PROSITE" id="PS51144"/>
    </source>
</evidence>
<evidence type="ECO:0000313" key="12">
    <source>
        <dbReference type="Proteomes" id="UP000230066"/>
    </source>
</evidence>
<protein>
    <recommendedName>
        <fullName evidence="4">carbonic anhydrase</fullName>
        <ecNumber evidence="4">4.2.1.1</ecNumber>
    </recommendedName>
</protein>
<dbReference type="AlphaFoldDB" id="A0A4E0REW7"/>
<reference evidence="11" key="1">
    <citation type="submission" date="2019-03" db="EMBL/GenBank/DDBJ databases">
        <title>Improved annotation for the trematode Fasciola hepatica.</title>
        <authorList>
            <person name="Choi Y.-J."/>
            <person name="Martin J."/>
            <person name="Mitreva M."/>
        </authorList>
    </citation>
    <scope>NUCLEOTIDE SEQUENCE [LARGE SCALE GENOMIC DNA]</scope>
</reference>
<sequence length="255" mass="28113">MDFDYGDCNGPHTWALRFPAAAGKNQSPINVNTKSVLFDGSLKPLNVNLSAIDKGTVEVMAHNFHVKVEGTGVLRGGPLECDYHLSQFHFHWGSGNTWGSEHHVNGVSSPSELHLVFANSKYGPNDILTEKPDGLSVLGVFLQLGQQVNPALEQLCKTLKDMKKGDMKVLQPRLPFQALIPSDTSKYYTYCGSLTTPPCAECVTWLVLVEPIIITQNQLDTFRDLHSNCQLCSSTDNFRPICPVGARKVRTTVRS</sequence>
<dbReference type="Pfam" id="PF00194">
    <property type="entry name" value="Carb_anhydrase"/>
    <property type="match status" value="1"/>
</dbReference>
<dbReference type="Proteomes" id="UP000230066">
    <property type="component" value="Unassembled WGS sequence"/>
</dbReference>
<evidence type="ECO:0000256" key="3">
    <source>
        <dbReference type="ARBA" id="ARBA00010718"/>
    </source>
</evidence>
<dbReference type="InterPro" id="IPR036398">
    <property type="entry name" value="CA_dom_sf"/>
</dbReference>
<dbReference type="PROSITE" id="PS51144">
    <property type="entry name" value="ALPHA_CA_2"/>
    <property type="match status" value="1"/>
</dbReference>
<dbReference type="InterPro" id="IPR001148">
    <property type="entry name" value="CA_dom"/>
</dbReference>
<dbReference type="EC" id="4.2.1.1" evidence="4"/>
<keyword evidence="5" id="KW-0272">Extracellular matrix</keyword>
<evidence type="ECO:0000256" key="4">
    <source>
        <dbReference type="ARBA" id="ARBA00012925"/>
    </source>
</evidence>
<keyword evidence="12" id="KW-1185">Reference proteome</keyword>
<dbReference type="InterPro" id="IPR023561">
    <property type="entry name" value="Carbonic_anhydrase_a-class"/>
</dbReference>
<keyword evidence="5" id="KW-0964">Secreted</keyword>
<gene>
    <name evidence="11" type="ORF">D915_009067</name>
</gene>